<evidence type="ECO:0000313" key="1">
    <source>
        <dbReference type="EMBL" id="GMU07471.1"/>
    </source>
</evidence>
<keyword evidence="2" id="KW-1185">Reference proteome</keyword>
<reference evidence="1 2" key="1">
    <citation type="journal article" date="2024" name="Arch. Microbiol.">
        <title>Corallococcus caeni sp. nov., a novel myxobacterium isolated from activated sludge.</title>
        <authorList>
            <person name="Tomita S."/>
            <person name="Nakai R."/>
            <person name="Kuroda K."/>
            <person name="Kurashita H."/>
            <person name="Hatamoto M."/>
            <person name="Yamaguchi T."/>
            <person name="Narihiro T."/>
        </authorList>
    </citation>
    <scope>NUCLEOTIDE SEQUENCE [LARGE SCALE GENOMIC DNA]</scope>
    <source>
        <strain evidence="1 2">NO1</strain>
    </source>
</reference>
<organism evidence="1 2">
    <name type="scientific">Corallococcus caeni</name>
    <dbReference type="NCBI Taxonomy" id="3082388"/>
    <lineage>
        <taxon>Bacteria</taxon>
        <taxon>Pseudomonadati</taxon>
        <taxon>Myxococcota</taxon>
        <taxon>Myxococcia</taxon>
        <taxon>Myxococcales</taxon>
        <taxon>Cystobacterineae</taxon>
        <taxon>Myxococcaceae</taxon>
        <taxon>Corallococcus</taxon>
    </lineage>
</organism>
<name>A0ABQ6QUW6_9BACT</name>
<proteinExistence type="predicted"/>
<dbReference type="InterPro" id="IPR036390">
    <property type="entry name" value="WH_DNA-bd_sf"/>
</dbReference>
<gene>
    <name evidence="1" type="ORF">ASNO1_37240</name>
</gene>
<dbReference type="SUPFAM" id="SSF46785">
    <property type="entry name" value="Winged helix' DNA-binding domain"/>
    <property type="match status" value="1"/>
</dbReference>
<accession>A0ABQ6QUW6</accession>
<dbReference type="Proteomes" id="UP001342631">
    <property type="component" value="Unassembled WGS sequence"/>
</dbReference>
<dbReference type="EMBL" id="BTTX01000003">
    <property type="protein sequence ID" value="GMU07471.1"/>
    <property type="molecule type" value="Genomic_DNA"/>
</dbReference>
<sequence length="296" mass="32185">MGTGGTAAGILPGMARNSTLTARLGYIDTQATFVQAALLAAHGAGARAGGFRVSDVRFFFLLFTNWVEHDVTRPSQDIDLTQVRRTLERLVRAGHAEASTSAPVKGLPRGRRYVLTGEGLCSLAEGLAARERAPLEEALFAVCFAASYRDAVLSRVEGRAKALSPAVRRRVERALDPLRLVKEAQRTSAAVLADLEERVEAGLRYEEQSRKALARAEPVAEVVRALEAAGSYQLHRVRPLGEVLLTLPEDLRQFELTEGMGLRSRLLFAPLAERARAEHAVLTRLEARLTAGRTPG</sequence>
<evidence type="ECO:0000313" key="2">
    <source>
        <dbReference type="Proteomes" id="UP001342631"/>
    </source>
</evidence>
<comment type="caution">
    <text evidence="1">The sequence shown here is derived from an EMBL/GenBank/DDBJ whole genome shotgun (WGS) entry which is preliminary data.</text>
</comment>
<protein>
    <submittedName>
        <fullName evidence="1">Uncharacterized protein</fullName>
    </submittedName>
</protein>